<evidence type="ECO:0000259" key="2">
    <source>
        <dbReference type="Pfam" id="PF12690"/>
    </source>
</evidence>
<dbReference type="Proteomes" id="UP000284416">
    <property type="component" value="Unassembled WGS sequence"/>
</dbReference>
<dbReference type="AlphaFoldDB" id="A0A417YQA7"/>
<dbReference type="PROSITE" id="PS51257">
    <property type="entry name" value="PROKAR_LIPOPROTEIN"/>
    <property type="match status" value="1"/>
</dbReference>
<proteinExistence type="predicted"/>
<dbReference type="Gene3D" id="2.60.40.2360">
    <property type="entry name" value="Intracellular proteinase inhibitor BsuPI"/>
    <property type="match status" value="1"/>
</dbReference>
<protein>
    <submittedName>
        <fullName evidence="3">Intracellular proteinase inhibitor (BsuPI)</fullName>
    </submittedName>
</protein>
<dbReference type="RefSeq" id="WP_118923404.1">
    <property type="nucleotide sequence ID" value="NZ_QWEG01000013.1"/>
</dbReference>
<comment type="caution">
    <text evidence="3">The sequence shown here is derived from an EMBL/GenBank/DDBJ whole genome shotgun (WGS) entry which is preliminary data.</text>
</comment>
<dbReference type="Pfam" id="PF12690">
    <property type="entry name" value="BsuPI"/>
    <property type="match status" value="1"/>
</dbReference>
<feature type="chain" id="PRO_5038640354" evidence="1">
    <location>
        <begin position="21"/>
        <end position="153"/>
    </location>
</feature>
<reference evidence="3 4" key="1">
    <citation type="journal article" date="2017" name="Int. J. Syst. Evol. Microbiol.">
        <title>Bacillus notoginsengisoli sp. nov., a novel bacterium isolated from the rhizosphere of Panax notoginseng.</title>
        <authorList>
            <person name="Zhang M.Y."/>
            <person name="Cheng J."/>
            <person name="Cai Y."/>
            <person name="Zhang T.Y."/>
            <person name="Wu Y.Y."/>
            <person name="Manikprabhu D."/>
            <person name="Li W.J."/>
            <person name="Zhang Y.X."/>
        </authorList>
    </citation>
    <scope>NUCLEOTIDE SEQUENCE [LARGE SCALE GENOMIC DNA]</scope>
    <source>
        <strain evidence="3 4">JCM 30743</strain>
    </source>
</reference>
<keyword evidence="1" id="KW-0732">Signal</keyword>
<dbReference type="InterPro" id="IPR038144">
    <property type="entry name" value="IPI"/>
</dbReference>
<gene>
    <name evidence="3" type="ORF">D1B31_19080</name>
</gene>
<organism evidence="3 4">
    <name type="scientific">Neobacillus notoginsengisoli</name>
    <dbReference type="NCBI Taxonomy" id="1578198"/>
    <lineage>
        <taxon>Bacteria</taxon>
        <taxon>Bacillati</taxon>
        <taxon>Bacillota</taxon>
        <taxon>Bacilli</taxon>
        <taxon>Bacillales</taxon>
        <taxon>Bacillaceae</taxon>
        <taxon>Neobacillus</taxon>
    </lineage>
</organism>
<feature type="domain" description="Intracellular proteinase inhibitor BsuPI" evidence="2">
    <location>
        <begin position="52"/>
        <end position="139"/>
    </location>
</feature>
<dbReference type="OrthoDB" id="2453194at2"/>
<name>A0A417YQA7_9BACI</name>
<evidence type="ECO:0000313" key="3">
    <source>
        <dbReference type="EMBL" id="RHW35743.1"/>
    </source>
</evidence>
<dbReference type="InterPro" id="IPR020481">
    <property type="entry name" value="Intracell_prot_inh_BsuPI"/>
</dbReference>
<evidence type="ECO:0000313" key="4">
    <source>
        <dbReference type="Proteomes" id="UP000284416"/>
    </source>
</evidence>
<dbReference type="EMBL" id="QWEG01000013">
    <property type="protein sequence ID" value="RHW35743.1"/>
    <property type="molecule type" value="Genomic_DNA"/>
</dbReference>
<sequence length="153" mass="16872">MKKILLILLLGTLVTGCGTANEAPVDKPAQKVNGGGKGIVANEVKATLTEISPLVFQYELNNQTEEAVNLEFSSSQRVDYSVMDKDGNEVFLFSSAALFAQVMGKETILQGDTFNYEINLHELNLQKGDYTLTAWMTPRNGQQYKASEKFTVE</sequence>
<keyword evidence="4" id="KW-1185">Reference proteome</keyword>
<feature type="signal peptide" evidence="1">
    <location>
        <begin position="1"/>
        <end position="20"/>
    </location>
</feature>
<evidence type="ECO:0000256" key="1">
    <source>
        <dbReference type="SAM" id="SignalP"/>
    </source>
</evidence>
<accession>A0A417YQA7</accession>